<comment type="caution">
    <text evidence="1">The sequence shown here is derived from an EMBL/GenBank/DDBJ whole genome shotgun (WGS) entry which is preliminary data.</text>
</comment>
<proteinExistence type="predicted"/>
<dbReference type="OrthoDB" id="783043at2"/>
<sequence>MVSLIKSPQKYSPVNNPLVFQIQSDNVNIQYFAVQLLNGAGAIINNFRLFTSPNYRNGTVADFSDILSNTINSQLLPSVNLIDATPNILTSYQLNITEKLYSGGTIVDGVTLISDRYHTWMGGVDKLSFSSYYYPDYVAIPYNNAKFLTTKPDNLILDYQSSEYLSFINSSGATKVQINTYNKVLLSGYTKSLTGTSKALRIDVSPFALNREFNIDFTLVDYYTVQLLDNSNSARSNLKSYKFKAVKNTDRVEVLFANKLGGFDSCSFFNIRQAINNITPTTINKNPYDFDSSTGTYSEINNGVYNPEVDTINVNYDSTYKAITRPLNDAQGFWLKELMTSPKVYIKVANGAFLPIQIKNTIYTVNRQKFNQNLMRLELEFGTGSYDGLLFNANAVIGSTGTRIFGDEYGDEYN</sequence>
<evidence type="ECO:0000313" key="2">
    <source>
        <dbReference type="Proteomes" id="UP000268007"/>
    </source>
</evidence>
<evidence type="ECO:0000313" key="1">
    <source>
        <dbReference type="EMBL" id="RKR82648.1"/>
    </source>
</evidence>
<keyword evidence="2" id="KW-1185">Reference proteome</keyword>
<protein>
    <submittedName>
        <fullName evidence="1">Uncharacterized protein</fullName>
    </submittedName>
</protein>
<gene>
    <name evidence="1" type="ORF">BDD43_2833</name>
</gene>
<reference evidence="1 2" key="1">
    <citation type="submission" date="2018-10" db="EMBL/GenBank/DDBJ databases">
        <title>Genomic Encyclopedia of Archaeal and Bacterial Type Strains, Phase II (KMG-II): from individual species to whole genera.</title>
        <authorList>
            <person name="Goeker M."/>
        </authorList>
    </citation>
    <scope>NUCLEOTIDE SEQUENCE [LARGE SCALE GENOMIC DNA]</scope>
    <source>
        <strain evidence="1 2">DSM 18602</strain>
    </source>
</reference>
<organism evidence="1 2">
    <name type="scientific">Mucilaginibacter gracilis</name>
    <dbReference type="NCBI Taxonomy" id="423350"/>
    <lineage>
        <taxon>Bacteria</taxon>
        <taxon>Pseudomonadati</taxon>
        <taxon>Bacteroidota</taxon>
        <taxon>Sphingobacteriia</taxon>
        <taxon>Sphingobacteriales</taxon>
        <taxon>Sphingobacteriaceae</taxon>
        <taxon>Mucilaginibacter</taxon>
    </lineage>
</organism>
<dbReference type="EMBL" id="RBKU01000001">
    <property type="protein sequence ID" value="RKR82648.1"/>
    <property type="molecule type" value="Genomic_DNA"/>
</dbReference>
<dbReference type="Proteomes" id="UP000268007">
    <property type="component" value="Unassembled WGS sequence"/>
</dbReference>
<dbReference type="RefSeq" id="WP_121198232.1">
    <property type="nucleotide sequence ID" value="NZ_RBKU01000001.1"/>
</dbReference>
<name>A0A495J2P9_9SPHI</name>
<dbReference type="AlphaFoldDB" id="A0A495J2P9"/>
<accession>A0A495J2P9</accession>